<accession>A0A285PE27</accession>
<dbReference type="RefSeq" id="WP_097010132.1">
    <property type="nucleotide sequence ID" value="NZ_OBEJ01000008.1"/>
</dbReference>
<evidence type="ECO:0000256" key="1">
    <source>
        <dbReference type="ARBA" id="ARBA00000085"/>
    </source>
</evidence>
<dbReference type="SUPFAM" id="SSF55785">
    <property type="entry name" value="PYP-like sensor domain (PAS domain)"/>
    <property type="match status" value="2"/>
</dbReference>
<evidence type="ECO:0000256" key="6">
    <source>
        <dbReference type="ARBA" id="ARBA00023012"/>
    </source>
</evidence>
<dbReference type="Pfam" id="PF02518">
    <property type="entry name" value="HATPase_c"/>
    <property type="match status" value="1"/>
</dbReference>
<keyword evidence="3" id="KW-0597">Phosphoprotein</keyword>
<dbReference type="InterPro" id="IPR013656">
    <property type="entry name" value="PAS_4"/>
</dbReference>
<dbReference type="InterPro" id="IPR050736">
    <property type="entry name" value="Sensor_HK_Regulatory"/>
</dbReference>
<dbReference type="Pfam" id="PF08447">
    <property type="entry name" value="PAS_3"/>
    <property type="match status" value="1"/>
</dbReference>
<dbReference type="EC" id="2.7.13.3" evidence="2"/>
<evidence type="ECO:0000256" key="4">
    <source>
        <dbReference type="ARBA" id="ARBA00022679"/>
    </source>
</evidence>
<comment type="catalytic activity">
    <reaction evidence="1">
        <text>ATP + protein L-histidine = ADP + protein N-phospho-L-histidine.</text>
        <dbReference type="EC" id="2.7.13.3"/>
    </reaction>
</comment>
<dbReference type="InterPro" id="IPR005467">
    <property type="entry name" value="His_kinase_dom"/>
</dbReference>
<evidence type="ECO:0000259" key="8">
    <source>
        <dbReference type="PROSITE" id="PS50113"/>
    </source>
</evidence>
<dbReference type="Gene3D" id="3.30.450.20">
    <property type="entry name" value="PAS domain"/>
    <property type="match status" value="2"/>
</dbReference>
<protein>
    <recommendedName>
        <fullName evidence="2">histidine kinase</fullName>
        <ecNumber evidence="2">2.7.13.3</ecNumber>
    </recommendedName>
</protein>
<keyword evidence="5" id="KW-0418">Kinase</keyword>
<evidence type="ECO:0000313" key="10">
    <source>
        <dbReference type="Proteomes" id="UP000219453"/>
    </source>
</evidence>
<dbReference type="Pfam" id="PF08448">
    <property type="entry name" value="PAS_4"/>
    <property type="match status" value="1"/>
</dbReference>
<dbReference type="PANTHER" id="PTHR43711:SF1">
    <property type="entry name" value="HISTIDINE KINASE 1"/>
    <property type="match status" value="1"/>
</dbReference>
<dbReference type="InterPro" id="IPR035965">
    <property type="entry name" value="PAS-like_dom_sf"/>
</dbReference>
<dbReference type="SUPFAM" id="SSF47384">
    <property type="entry name" value="Homodimeric domain of signal transducing histidine kinase"/>
    <property type="match status" value="1"/>
</dbReference>
<dbReference type="InterPro" id="IPR003594">
    <property type="entry name" value="HATPase_dom"/>
</dbReference>
<dbReference type="OrthoDB" id="8127at2157"/>
<dbReference type="GO" id="GO:0000155">
    <property type="term" value="F:phosphorelay sensor kinase activity"/>
    <property type="evidence" value="ECO:0007669"/>
    <property type="project" value="InterPro"/>
</dbReference>
<dbReference type="PANTHER" id="PTHR43711">
    <property type="entry name" value="TWO-COMPONENT HISTIDINE KINASE"/>
    <property type="match status" value="1"/>
</dbReference>
<dbReference type="Gene3D" id="3.30.565.10">
    <property type="entry name" value="Histidine kinase-like ATPase, C-terminal domain"/>
    <property type="match status" value="1"/>
</dbReference>
<keyword evidence="6" id="KW-0902">Two-component regulatory system</keyword>
<proteinExistence type="predicted"/>
<feature type="domain" description="PAC" evidence="8">
    <location>
        <begin position="201"/>
        <end position="263"/>
    </location>
</feature>
<sequence>MTDAPVETVLDSVVESTDGITYRRQRAGEQTLLDASDEVEALTGCAADTLADRGWLDAVAPDDRAALRDAVAGAAPGECVEETYRIRRTDGTSRRVRDRMTVSRDDSSVLEGFVVDVTDRRIDAEDGTASTTAATDSVAQAQRDAALLDAIFERIPVHLYVKDGDAVHQRVSEHLDRSEAYVGKTDLEIDEVADKHARQAYEDDLQVIQNGASVLDKEEHLPLLEQWNLTSKVPLRDGGEVTGLVGVTREITERKRTQRELRRKTERLEEFADVVTHDIRTPLTAARDHLRSLEQAEDPDGAAVDEHLSAITDAIERASDIVDDVLALSRYGRGEIDPESVSLAALAEQAWEVVGTPEATLERPDGDAVIRADRAQLRQLLESLLSNAVEHGGDGTAVAVEILDGQAAGSDRQANSAGGFAVVDDGPGIPCGEREHVFEPAYTTREDGTGFGLAIVEEIADAHGWSVSVGEGDAGGTRIEVTGIEHAAEDHPDADA</sequence>
<evidence type="ECO:0000256" key="2">
    <source>
        <dbReference type="ARBA" id="ARBA00012438"/>
    </source>
</evidence>
<dbReference type="PROSITE" id="PS50109">
    <property type="entry name" value="HIS_KIN"/>
    <property type="match status" value="1"/>
</dbReference>
<dbReference type="Pfam" id="PF00512">
    <property type="entry name" value="HisKA"/>
    <property type="match status" value="1"/>
</dbReference>
<dbReference type="Gene3D" id="1.10.287.130">
    <property type="match status" value="1"/>
</dbReference>
<dbReference type="CDD" id="cd00130">
    <property type="entry name" value="PAS"/>
    <property type="match status" value="1"/>
</dbReference>
<dbReference type="NCBIfam" id="TIGR00229">
    <property type="entry name" value="sensory_box"/>
    <property type="match status" value="1"/>
</dbReference>
<dbReference type="InterPro" id="IPR003661">
    <property type="entry name" value="HisK_dim/P_dom"/>
</dbReference>
<dbReference type="CDD" id="cd00075">
    <property type="entry name" value="HATPase"/>
    <property type="match status" value="1"/>
</dbReference>
<dbReference type="InterPro" id="IPR036890">
    <property type="entry name" value="HATPase_C_sf"/>
</dbReference>
<organism evidence="9 10">
    <name type="scientific">Natronoarchaeum philippinense</name>
    <dbReference type="NCBI Taxonomy" id="558529"/>
    <lineage>
        <taxon>Archaea</taxon>
        <taxon>Methanobacteriati</taxon>
        <taxon>Methanobacteriota</taxon>
        <taxon>Stenosarchaea group</taxon>
        <taxon>Halobacteria</taxon>
        <taxon>Halobacteriales</taxon>
        <taxon>Natronoarchaeaceae</taxon>
    </lineage>
</organism>
<keyword evidence="4" id="KW-0808">Transferase</keyword>
<dbReference type="InterPro" id="IPR000700">
    <property type="entry name" value="PAS-assoc_C"/>
</dbReference>
<evidence type="ECO:0000313" key="9">
    <source>
        <dbReference type="EMBL" id="SNZ18121.1"/>
    </source>
</evidence>
<dbReference type="InterPro" id="IPR036097">
    <property type="entry name" value="HisK_dim/P_sf"/>
</dbReference>
<reference evidence="10" key="1">
    <citation type="submission" date="2017-09" db="EMBL/GenBank/DDBJ databases">
        <authorList>
            <person name="Varghese N."/>
            <person name="Submissions S."/>
        </authorList>
    </citation>
    <scope>NUCLEOTIDE SEQUENCE [LARGE SCALE GENOMIC DNA]</scope>
    <source>
        <strain evidence="10">DSM 27208</strain>
    </source>
</reference>
<dbReference type="InterPro" id="IPR000014">
    <property type="entry name" value="PAS"/>
</dbReference>
<feature type="domain" description="Histidine kinase" evidence="7">
    <location>
        <begin position="274"/>
        <end position="482"/>
    </location>
</feature>
<dbReference type="PROSITE" id="PS50113">
    <property type="entry name" value="PAC"/>
    <property type="match status" value="1"/>
</dbReference>
<dbReference type="SMART" id="SM00388">
    <property type="entry name" value="HisKA"/>
    <property type="match status" value="1"/>
</dbReference>
<gene>
    <name evidence="9" type="ORF">SAMN06269185_3253</name>
</gene>
<dbReference type="CDD" id="cd00082">
    <property type="entry name" value="HisKA"/>
    <property type="match status" value="1"/>
</dbReference>
<dbReference type="InterPro" id="IPR004358">
    <property type="entry name" value="Sig_transdc_His_kin-like_C"/>
</dbReference>
<evidence type="ECO:0000256" key="5">
    <source>
        <dbReference type="ARBA" id="ARBA00022777"/>
    </source>
</evidence>
<evidence type="ECO:0000259" key="7">
    <source>
        <dbReference type="PROSITE" id="PS50109"/>
    </source>
</evidence>
<dbReference type="PRINTS" id="PR00344">
    <property type="entry name" value="BCTRLSENSOR"/>
</dbReference>
<keyword evidence="10" id="KW-1185">Reference proteome</keyword>
<dbReference type="AlphaFoldDB" id="A0A285PE27"/>
<name>A0A285PE27_NATPI</name>
<dbReference type="InterPro" id="IPR013655">
    <property type="entry name" value="PAS_fold_3"/>
</dbReference>
<evidence type="ECO:0000256" key="3">
    <source>
        <dbReference type="ARBA" id="ARBA00022553"/>
    </source>
</evidence>
<dbReference type="SUPFAM" id="SSF55874">
    <property type="entry name" value="ATPase domain of HSP90 chaperone/DNA topoisomerase II/histidine kinase"/>
    <property type="match status" value="1"/>
</dbReference>
<dbReference type="EMBL" id="OBEJ01000008">
    <property type="protein sequence ID" value="SNZ18121.1"/>
    <property type="molecule type" value="Genomic_DNA"/>
</dbReference>
<dbReference type="SMART" id="SM00387">
    <property type="entry name" value="HATPase_c"/>
    <property type="match status" value="1"/>
</dbReference>
<dbReference type="Proteomes" id="UP000219453">
    <property type="component" value="Unassembled WGS sequence"/>
</dbReference>